<gene>
    <name evidence="1" type="ORF">Tci_857943</name>
</gene>
<comment type="caution">
    <text evidence="1">The sequence shown here is derived from an EMBL/GenBank/DDBJ whole genome shotgun (WGS) entry which is preliminary data.</text>
</comment>
<name>A0A699RJL4_TANCI</name>
<dbReference type="AlphaFoldDB" id="A0A699RJL4"/>
<organism evidence="1">
    <name type="scientific">Tanacetum cinerariifolium</name>
    <name type="common">Dalmatian daisy</name>
    <name type="synonym">Chrysanthemum cinerariifolium</name>
    <dbReference type="NCBI Taxonomy" id="118510"/>
    <lineage>
        <taxon>Eukaryota</taxon>
        <taxon>Viridiplantae</taxon>
        <taxon>Streptophyta</taxon>
        <taxon>Embryophyta</taxon>
        <taxon>Tracheophyta</taxon>
        <taxon>Spermatophyta</taxon>
        <taxon>Magnoliopsida</taxon>
        <taxon>eudicotyledons</taxon>
        <taxon>Gunneridae</taxon>
        <taxon>Pentapetalae</taxon>
        <taxon>asterids</taxon>
        <taxon>campanulids</taxon>
        <taxon>Asterales</taxon>
        <taxon>Asteraceae</taxon>
        <taxon>Asteroideae</taxon>
        <taxon>Anthemideae</taxon>
        <taxon>Anthemidinae</taxon>
        <taxon>Tanacetum</taxon>
    </lineage>
</organism>
<dbReference type="EMBL" id="BKCJ011102767">
    <property type="protein sequence ID" value="GFC85973.1"/>
    <property type="molecule type" value="Genomic_DNA"/>
</dbReference>
<dbReference type="PANTHER" id="PTHR11439:SF483">
    <property type="entry name" value="PEPTIDE SYNTHASE GLIP-LIKE, PUTATIVE (AFU_ORTHOLOGUE AFUA_3G12920)-RELATED"/>
    <property type="match status" value="1"/>
</dbReference>
<accession>A0A699RJL4</accession>
<dbReference type="PANTHER" id="PTHR11439">
    <property type="entry name" value="GAG-POL-RELATED RETROTRANSPOSON"/>
    <property type="match status" value="1"/>
</dbReference>
<protein>
    <submittedName>
        <fullName evidence="1">Uncharacterized mitochondrial protein AtMg00810-like</fullName>
    </submittedName>
</protein>
<proteinExistence type="predicted"/>
<sequence length="58" mass="6391">AKTTEKHLKEVKMIFHYLRGTINMGVWYTKNSGFKLTGLSDADYAGCKDTFNSTSGGA</sequence>
<evidence type="ECO:0000313" key="1">
    <source>
        <dbReference type="EMBL" id="GFC85973.1"/>
    </source>
</evidence>
<reference evidence="1" key="1">
    <citation type="journal article" date="2019" name="Sci. Rep.">
        <title>Draft genome of Tanacetum cinerariifolium, the natural source of mosquito coil.</title>
        <authorList>
            <person name="Yamashiro T."/>
            <person name="Shiraishi A."/>
            <person name="Satake H."/>
            <person name="Nakayama K."/>
        </authorList>
    </citation>
    <scope>NUCLEOTIDE SEQUENCE</scope>
</reference>
<feature type="non-terminal residue" evidence="1">
    <location>
        <position position="1"/>
    </location>
</feature>